<dbReference type="AlphaFoldDB" id="A0A2H1EHV5"/>
<feature type="transmembrane region" description="Helical" evidence="2">
    <location>
        <begin position="63"/>
        <end position="85"/>
    </location>
</feature>
<name>A0A2H1EHV5_9ARCH</name>
<keyword evidence="2" id="KW-0472">Membrane</keyword>
<feature type="transmembrane region" description="Helical" evidence="2">
    <location>
        <begin position="5"/>
        <end position="23"/>
    </location>
</feature>
<sequence>MRLGLVITGIFIVMFSIFSYYLAPHFITSSVHSFVNSVSGGNVNTVSLLHQMGYPSLHEVMPIFQYSLIGLTVVGMGIMAFGMVAKKIPKSISVKLVTEKSEDLQLDVKPPISKKEPLSDTSKDKATEVGAVSEVLTKLETELKEMKLGYENHRQHLESEKTKLEQKEREKMAKIISTGEVMIREITPDKFNDRVLYYVNLKNKETGKLVDLSLLAEKFKTMKKTMDADDELFSTSPGF</sequence>
<protein>
    <submittedName>
        <fullName evidence="3">Uncharacterized protein</fullName>
    </submittedName>
</protein>
<evidence type="ECO:0000313" key="3">
    <source>
        <dbReference type="EMBL" id="SHO46815.1"/>
    </source>
</evidence>
<accession>A0A2H1EHV5</accession>
<feature type="coiled-coil region" evidence="1">
    <location>
        <begin position="136"/>
        <end position="174"/>
    </location>
</feature>
<evidence type="ECO:0000256" key="2">
    <source>
        <dbReference type="SAM" id="Phobius"/>
    </source>
</evidence>
<dbReference type="Proteomes" id="UP000232412">
    <property type="component" value="Unassembled WGS sequence"/>
</dbReference>
<evidence type="ECO:0000256" key="1">
    <source>
        <dbReference type="SAM" id="Coils"/>
    </source>
</evidence>
<keyword evidence="4" id="KW-1185">Reference proteome</keyword>
<dbReference type="EMBL" id="FRFC01000004">
    <property type="protein sequence ID" value="SHO46815.1"/>
    <property type="molecule type" value="Genomic_DNA"/>
</dbReference>
<reference evidence="4" key="1">
    <citation type="submission" date="2016-12" db="EMBL/GenBank/DDBJ databases">
        <authorList>
            <person name="Herbold C."/>
        </authorList>
    </citation>
    <scope>NUCLEOTIDE SEQUENCE [LARGE SCALE GENOMIC DNA]</scope>
</reference>
<gene>
    <name evidence="3" type="ORF">NSIN_30268</name>
</gene>
<evidence type="ECO:0000313" key="4">
    <source>
        <dbReference type="Proteomes" id="UP000232412"/>
    </source>
</evidence>
<keyword evidence="2" id="KW-1133">Transmembrane helix</keyword>
<keyword evidence="1" id="KW-0175">Coiled coil</keyword>
<keyword evidence="2" id="KW-0812">Transmembrane</keyword>
<organism evidence="3 4">
    <name type="scientific">Nitrosotalea sinensis</name>
    <dbReference type="NCBI Taxonomy" id="1499975"/>
    <lineage>
        <taxon>Archaea</taxon>
        <taxon>Nitrososphaerota</taxon>
        <taxon>Nitrososphaeria</taxon>
        <taxon>Nitrosotaleales</taxon>
        <taxon>Nitrosotaleaceae</taxon>
        <taxon>Nitrosotalea</taxon>
    </lineage>
</organism>
<proteinExistence type="predicted"/>